<feature type="domain" description="CobQ/CobB/MinD/ParA nucleotide binding" evidence="3">
    <location>
        <begin position="131"/>
        <end position="358"/>
    </location>
</feature>
<evidence type="ECO:0000256" key="2">
    <source>
        <dbReference type="ARBA" id="ARBA00022840"/>
    </source>
</evidence>
<reference evidence="5" key="1">
    <citation type="submission" date="2019-09" db="EMBL/GenBank/DDBJ databases">
        <title>Mumia zhuanghuii sp. nov. isolated from the intestinal contents of plateau pika (Ochotona curzoniae) in the Qinghai-Tibet plateau of China.</title>
        <authorList>
            <person name="Tian Z."/>
        </authorList>
    </citation>
    <scope>NUCLEOTIDE SEQUENCE [LARGE SCALE GENOMIC DNA]</scope>
    <source>
        <strain evidence="5">DSM 25564</strain>
    </source>
</reference>
<dbReference type="GO" id="GO:0016887">
    <property type="term" value="F:ATP hydrolysis activity"/>
    <property type="evidence" value="ECO:0007669"/>
    <property type="project" value="TreeGrafter"/>
</dbReference>
<keyword evidence="1" id="KW-0547">Nucleotide-binding</keyword>
<comment type="caution">
    <text evidence="4">The sequence shown here is derived from an EMBL/GenBank/DDBJ whole genome shotgun (WGS) entry which is preliminary data.</text>
</comment>
<evidence type="ECO:0000313" key="5">
    <source>
        <dbReference type="Proteomes" id="UP000327039"/>
    </source>
</evidence>
<dbReference type="GO" id="GO:0009898">
    <property type="term" value="C:cytoplasmic side of plasma membrane"/>
    <property type="evidence" value="ECO:0007669"/>
    <property type="project" value="TreeGrafter"/>
</dbReference>
<dbReference type="OrthoDB" id="3217709at2"/>
<name>A0A5J5INU7_9MICO</name>
<dbReference type="RefSeq" id="WP_150419846.1">
    <property type="nucleotide sequence ID" value="NZ_VYRZ01000003.1"/>
</dbReference>
<dbReference type="Proteomes" id="UP000327039">
    <property type="component" value="Unassembled WGS sequence"/>
</dbReference>
<dbReference type="InterPro" id="IPR002586">
    <property type="entry name" value="CobQ/CobB/MinD/ParA_Nub-bd_dom"/>
</dbReference>
<dbReference type="Gene3D" id="3.40.50.300">
    <property type="entry name" value="P-loop containing nucleotide triphosphate hydrolases"/>
    <property type="match status" value="1"/>
</dbReference>
<accession>A0A5J5INU7</accession>
<dbReference type="PANTHER" id="PTHR43384">
    <property type="entry name" value="SEPTUM SITE-DETERMINING PROTEIN MIND HOMOLOG, CHLOROPLASTIC-RELATED"/>
    <property type="match status" value="1"/>
</dbReference>
<dbReference type="SUPFAM" id="SSF52540">
    <property type="entry name" value="P-loop containing nucleoside triphosphate hydrolases"/>
    <property type="match status" value="1"/>
</dbReference>
<dbReference type="PANTHER" id="PTHR43384:SF6">
    <property type="entry name" value="SEPTUM SITE-DETERMINING PROTEIN MIND HOMOLOG, CHLOROPLASTIC"/>
    <property type="match status" value="1"/>
</dbReference>
<dbReference type="EMBL" id="VYRZ01000003">
    <property type="protein sequence ID" value="KAA9085122.1"/>
    <property type="molecule type" value="Genomic_DNA"/>
</dbReference>
<sequence>MRVVVAIPGGDRAARRLRGAGHDVRMIVAAEAPARAAADALAGGAAADLLVELARADVLIVSGARSSLTPPLVAACDRWGLRIVAWCARDSERRGAESFGVATAAADLDVVAALDAQPATRPAVRSQGRSIVVWGPAGSPGRTTLAVELAGEFVRDGRRVALADADSHAPALALVTGITDEGPGFAAACRRVDRDELTAAELTRIAEPLGDVEVLAGINRPSRWPELSEARVTRVLAAARDWVDEMVVDVAAPLERDEEIVSDLDGPRRNAATLGALAAADLVVAVVAADPVGLSRFVRAYPDLRAAIGSTEVRVVVNKVRASAAGIDARAQVRRTLERYAGIDRCWFVPWDPRATDAALLSARPMWLHAPRSPIPAAIRRFVGEAIVPPPAVASRRRRAPASGP</sequence>
<dbReference type="InterPro" id="IPR027417">
    <property type="entry name" value="P-loop_NTPase"/>
</dbReference>
<dbReference type="GO" id="GO:0051782">
    <property type="term" value="P:negative regulation of cell division"/>
    <property type="evidence" value="ECO:0007669"/>
    <property type="project" value="TreeGrafter"/>
</dbReference>
<dbReference type="GO" id="GO:0005829">
    <property type="term" value="C:cytosol"/>
    <property type="evidence" value="ECO:0007669"/>
    <property type="project" value="TreeGrafter"/>
</dbReference>
<dbReference type="InterPro" id="IPR050625">
    <property type="entry name" value="ParA/MinD_ATPase"/>
</dbReference>
<protein>
    <recommendedName>
        <fullName evidence="3">CobQ/CobB/MinD/ParA nucleotide binding domain-containing protein</fullName>
    </recommendedName>
</protein>
<keyword evidence="2" id="KW-0067">ATP-binding</keyword>
<evidence type="ECO:0000313" key="4">
    <source>
        <dbReference type="EMBL" id="KAA9085122.1"/>
    </source>
</evidence>
<proteinExistence type="predicted"/>
<dbReference type="GO" id="GO:0005524">
    <property type="term" value="F:ATP binding"/>
    <property type="evidence" value="ECO:0007669"/>
    <property type="project" value="UniProtKB-KW"/>
</dbReference>
<organism evidence="4 5">
    <name type="scientific">Microbacterium radiodurans</name>
    <dbReference type="NCBI Taxonomy" id="661398"/>
    <lineage>
        <taxon>Bacteria</taxon>
        <taxon>Bacillati</taxon>
        <taxon>Actinomycetota</taxon>
        <taxon>Actinomycetes</taxon>
        <taxon>Micrococcales</taxon>
        <taxon>Microbacteriaceae</taxon>
        <taxon>Microbacterium</taxon>
    </lineage>
</organism>
<keyword evidence="5" id="KW-1185">Reference proteome</keyword>
<gene>
    <name evidence="4" type="ORF">F6B42_11515</name>
</gene>
<evidence type="ECO:0000256" key="1">
    <source>
        <dbReference type="ARBA" id="ARBA00022741"/>
    </source>
</evidence>
<evidence type="ECO:0000259" key="3">
    <source>
        <dbReference type="Pfam" id="PF01656"/>
    </source>
</evidence>
<dbReference type="Pfam" id="PF01656">
    <property type="entry name" value="CbiA"/>
    <property type="match status" value="1"/>
</dbReference>
<dbReference type="AlphaFoldDB" id="A0A5J5INU7"/>